<dbReference type="SUPFAM" id="SSF56112">
    <property type="entry name" value="Protein kinase-like (PK-like)"/>
    <property type="match status" value="1"/>
</dbReference>
<comment type="caution">
    <text evidence="10">The sequence shown here is derived from an EMBL/GenBank/DDBJ whole genome shotgun (WGS) entry which is preliminary data.</text>
</comment>
<dbReference type="InterPro" id="IPR008271">
    <property type="entry name" value="Ser/Thr_kinase_AS"/>
</dbReference>
<proteinExistence type="inferred from homology"/>
<dbReference type="RefSeq" id="XP_068352348.1">
    <property type="nucleotide sequence ID" value="XM_068509619.1"/>
</dbReference>
<accession>A0A1J4JNW6</accession>
<evidence type="ECO:0000256" key="6">
    <source>
        <dbReference type="PROSITE-ProRule" id="PRU10141"/>
    </source>
</evidence>
<evidence type="ECO:0000256" key="7">
    <source>
        <dbReference type="RuleBase" id="RU000304"/>
    </source>
</evidence>
<feature type="region of interest" description="Disordered" evidence="8">
    <location>
        <begin position="324"/>
        <end position="387"/>
    </location>
</feature>
<dbReference type="GO" id="GO:0005737">
    <property type="term" value="C:cytoplasm"/>
    <property type="evidence" value="ECO:0007669"/>
    <property type="project" value="TreeGrafter"/>
</dbReference>
<comment type="similarity">
    <text evidence="7">Belongs to the protein kinase superfamily.</text>
</comment>
<gene>
    <name evidence="10" type="ORF">TRFO_34347</name>
</gene>
<feature type="compositionally biased region" description="Polar residues" evidence="8">
    <location>
        <begin position="336"/>
        <end position="350"/>
    </location>
</feature>
<dbReference type="GO" id="GO:0004674">
    <property type="term" value="F:protein serine/threonine kinase activity"/>
    <property type="evidence" value="ECO:0007669"/>
    <property type="project" value="UniProtKB-KW"/>
</dbReference>
<dbReference type="GO" id="GO:0035556">
    <property type="term" value="P:intracellular signal transduction"/>
    <property type="evidence" value="ECO:0007669"/>
    <property type="project" value="TreeGrafter"/>
</dbReference>
<dbReference type="PROSITE" id="PS50011">
    <property type="entry name" value="PROTEIN_KINASE_DOM"/>
    <property type="match status" value="1"/>
</dbReference>
<evidence type="ECO:0000313" key="11">
    <source>
        <dbReference type="Proteomes" id="UP000179807"/>
    </source>
</evidence>
<organism evidence="10 11">
    <name type="scientific">Tritrichomonas foetus</name>
    <dbReference type="NCBI Taxonomy" id="1144522"/>
    <lineage>
        <taxon>Eukaryota</taxon>
        <taxon>Metamonada</taxon>
        <taxon>Parabasalia</taxon>
        <taxon>Tritrichomonadida</taxon>
        <taxon>Tritrichomonadidae</taxon>
        <taxon>Tritrichomonas</taxon>
    </lineage>
</organism>
<keyword evidence="3 6" id="KW-0547">Nucleotide-binding</keyword>
<dbReference type="CDD" id="cd14003">
    <property type="entry name" value="STKc_AMPK-like"/>
    <property type="match status" value="1"/>
</dbReference>
<feature type="binding site" evidence="6">
    <location>
        <position position="56"/>
    </location>
    <ligand>
        <name>ATP</name>
        <dbReference type="ChEBI" id="CHEBI:30616"/>
    </ligand>
</feature>
<evidence type="ECO:0000313" key="10">
    <source>
        <dbReference type="EMBL" id="OHS99211.1"/>
    </source>
</evidence>
<evidence type="ECO:0000259" key="9">
    <source>
        <dbReference type="PROSITE" id="PS50011"/>
    </source>
</evidence>
<dbReference type="OrthoDB" id="4062651at2759"/>
<evidence type="ECO:0000256" key="3">
    <source>
        <dbReference type="ARBA" id="ARBA00022741"/>
    </source>
</evidence>
<dbReference type="PANTHER" id="PTHR24346">
    <property type="entry name" value="MAP/MICROTUBULE AFFINITY-REGULATING KINASE"/>
    <property type="match status" value="1"/>
</dbReference>
<keyword evidence="5 6" id="KW-0067">ATP-binding</keyword>
<evidence type="ECO:0000256" key="1">
    <source>
        <dbReference type="ARBA" id="ARBA00022527"/>
    </source>
</evidence>
<dbReference type="FunFam" id="1.10.510.10:FF:000956">
    <property type="entry name" value="CAMK family protein kinase"/>
    <property type="match status" value="1"/>
</dbReference>
<dbReference type="VEuPathDB" id="TrichDB:TRFO_34347"/>
<sequence>MDENGSFEIFLSETQTLRIPPVIGGTYEFVRCIGNGSNSAVILVRHKSENLFYAVKIVTRNLLIEENLMNRFEQEIRIMQHLHHPNIITLKEIVYETENIYIVMDYCENGELFSYIIDQSEVTEIEAKKIFRQIIEAVKYIHDRSIAHRDIKPENILLDRELNAKLCDFGLCHVTSPTRELLTPCGSPFYAPPEIVKNLKYDGKKADIWSLGIVLFTMVTGALPWTEIDPPERLYDQIQRAEIKVPFNFSLDLRKLILSMTDKDPTKRPNCDQILYGPWLFNKEHHTVNFCQSQINFKNNLNTRVNSSKSQPTEILITSFKTKVSGRSRRGRKNTDISVSPMTPYSTNGWHQRVRVRGTNEGQTCEQPPSIETLKRIVPSSGRKAKR</sequence>
<feature type="domain" description="Protein kinase" evidence="9">
    <location>
        <begin position="27"/>
        <end position="280"/>
    </location>
</feature>
<dbReference type="Gene3D" id="1.10.510.10">
    <property type="entry name" value="Transferase(Phosphotransferase) domain 1"/>
    <property type="match status" value="1"/>
</dbReference>
<evidence type="ECO:0000256" key="5">
    <source>
        <dbReference type="ARBA" id="ARBA00022840"/>
    </source>
</evidence>
<dbReference type="AlphaFoldDB" id="A0A1J4JNW6"/>
<dbReference type="EMBL" id="MLAK01001016">
    <property type="protein sequence ID" value="OHS99211.1"/>
    <property type="molecule type" value="Genomic_DNA"/>
</dbReference>
<keyword evidence="11" id="KW-1185">Reference proteome</keyword>
<dbReference type="GO" id="GO:0005524">
    <property type="term" value="F:ATP binding"/>
    <property type="evidence" value="ECO:0007669"/>
    <property type="project" value="UniProtKB-UniRule"/>
</dbReference>
<evidence type="ECO:0000256" key="4">
    <source>
        <dbReference type="ARBA" id="ARBA00022777"/>
    </source>
</evidence>
<dbReference type="PROSITE" id="PS00108">
    <property type="entry name" value="PROTEIN_KINASE_ST"/>
    <property type="match status" value="1"/>
</dbReference>
<dbReference type="PANTHER" id="PTHR24346:SF82">
    <property type="entry name" value="KP78A-RELATED"/>
    <property type="match status" value="1"/>
</dbReference>
<dbReference type="PROSITE" id="PS00107">
    <property type="entry name" value="PROTEIN_KINASE_ATP"/>
    <property type="match status" value="1"/>
</dbReference>
<dbReference type="Proteomes" id="UP000179807">
    <property type="component" value="Unassembled WGS sequence"/>
</dbReference>
<dbReference type="SMART" id="SM00220">
    <property type="entry name" value="S_TKc"/>
    <property type="match status" value="1"/>
</dbReference>
<evidence type="ECO:0000256" key="8">
    <source>
        <dbReference type="SAM" id="MobiDB-lite"/>
    </source>
</evidence>
<keyword evidence="1 7" id="KW-0723">Serine/threonine-protein kinase</keyword>
<dbReference type="InterPro" id="IPR011009">
    <property type="entry name" value="Kinase-like_dom_sf"/>
</dbReference>
<dbReference type="InterPro" id="IPR017441">
    <property type="entry name" value="Protein_kinase_ATP_BS"/>
</dbReference>
<dbReference type="InterPro" id="IPR000719">
    <property type="entry name" value="Prot_kinase_dom"/>
</dbReference>
<dbReference type="FunFam" id="3.30.200.20:FF:000042">
    <property type="entry name" value="Aurora kinase A"/>
    <property type="match status" value="1"/>
</dbReference>
<keyword evidence="2" id="KW-0808">Transferase</keyword>
<dbReference type="GeneID" id="94844323"/>
<protein>
    <submittedName>
        <fullName evidence="10">CAMK family protein kinase</fullName>
    </submittedName>
</protein>
<dbReference type="Pfam" id="PF00069">
    <property type="entry name" value="Pkinase"/>
    <property type="match status" value="1"/>
</dbReference>
<reference evidence="10" key="1">
    <citation type="submission" date="2016-10" db="EMBL/GenBank/DDBJ databases">
        <authorList>
            <person name="Benchimol M."/>
            <person name="Almeida L.G."/>
            <person name="Vasconcelos A.T."/>
            <person name="Perreira-Neves A."/>
            <person name="Rosa I.A."/>
            <person name="Tasca T."/>
            <person name="Bogo M.R."/>
            <person name="de Souza W."/>
        </authorList>
    </citation>
    <scope>NUCLEOTIDE SEQUENCE [LARGE SCALE GENOMIC DNA]</scope>
    <source>
        <strain evidence="10">K</strain>
    </source>
</reference>
<keyword evidence="4 10" id="KW-0418">Kinase</keyword>
<evidence type="ECO:0000256" key="2">
    <source>
        <dbReference type="ARBA" id="ARBA00022679"/>
    </source>
</evidence>
<name>A0A1J4JNW6_9EUKA</name>